<protein>
    <submittedName>
        <fullName evidence="1">Uncharacterized protein</fullName>
    </submittedName>
</protein>
<organism evidence="1 2">
    <name type="scientific">Photobacterium profundum 3TCK</name>
    <dbReference type="NCBI Taxonomy" id="314280"/>
    <lineage>
        <taxon>Bacteria</taxon>
        <taxon>Pseudomonadati</taxon>
        <taxon>Pseudomonadota</taxon>
        <taxon>Gammaproteobacteria</taxon>
        <taxon>Vibrionales</taxon>
        <taxon>Vibrionaceae</taxon>
        <taxon>Photobacterium</taxon>
    </lineage>
</organism>
<dbReference type="Proteomes" id="UP000003789">
    <property type="component" value="Unassembled WGS sequence"/>
</dbReference>
<evidence type="ECO:0000313" key="1">
    <source>
        <dbReference type="EMBL" id="EAS41591.1"/>
    </source>
</evidence>
<dbReference type="EMBL" id="AAPH01000032">
    <property type="protein sequence ID" value="EAS41591.1"/>
    <property type="molecule type" value="Genomic_DNA"/>
</dbReference>
<comment type="caution">
    <text evidence="1">The sequence shown here is derived from an EMBL/GenBank/DDBJ whole genome shotgun (WGS) entry which is preliminary data.</text>
</comment>
<dbReference type="HOGENOM" id="CLU_3187110_0_0_6"/>
<sequence length="46" mass="5307">MVRVDPVGVLDLKKRIKIAKEKHREAVQYSSCEIAAWDTHSKKTLK</sequence>
<reference evidence="1 2" key="1">
    <citation type="submission" date="2006-03" db="EMBL/GenBank/DDBJ databases">
        <authorList>
            <person name="Bartlett D.H."/>
            <person name="Valle G."/>
            <person name="Lauro F.M."/>
            <person name="Vezzi A."/>
            <person name="Simonato F."/>
            <person name="Eloe E."/>
            <person name="Vitulo N."/>
            <person name="Stratton T.K."/>
            <person name="D'angelo M."/>
            <person name="Ferriera S."/>
            <person name="Johnson J."/>
            <person name="Kravitz S."/>
            <person name="Beeson K."/>
            <person name="Sutton G."/>
            <person name="Rogers Y."/>
            <person name="Friedman R."/>
            <person name="Frazier M."/>
            <person name="Venter J.C."/>
        </authorList>
    </citation>
    <scope>NUCLEOTIDE SEQUENCE [LARGE SCALE GENOMIC DNA]</scope>
    <source>
        <strain evidence="1 2">3TCK</strain>
    </source>
</reference>
<proteinExistence type="predicted"/>
<dbReference type="AlphaFoldDB" id="Q1YZ66"/>
<gene>
    <name evidence="1" type="ORF">P3TCK_18494</name>
</gene>
<evidence type="ECO:0000313" key="2">
    <source>
        <dbReference type="Proteomes" id="UP000003789"/>
    </source>
</evidence>
<accession>Q1YZ66</accession>
<name>Q1YZ66_9GAMM</name>